<keyword evidence="2" id="KW-0808">Transferase</keyword>
<dbReference type="EMBL" id="VWRR01000012">
    <property type="protein sequence ID" value="KAF6002017.1"/>
    <property type="molecule type" value="Genomic_DNA"/>
</dbReference>
<evidence type="ECO:0000256" key="3">
    <source>
        <dbReference type="ARBA" id="ARBA00022695"/>
    </source>
</evidence>
<dbReference type="GO" id="GO:0003977">
    <property type="term" value="F:UDP-N-acetylglucosamine diphosphorylase activity"/>
    <property type="evidence" value="ECO:0007669"/>
    <property type="project" value="UniProtKB-EC"/>
</dbReference>
<dbReference type="GO" id="GO:0016868">
    <property type="term" value="F:intramolecular phosphotransferase activity"/>
    <property type="evidence" value="ECO:0007669"/>
    <property type="project" value="InterPro"/>
</dbReference>
<evidence type="ECO:0000313" key="6">
    <source>
        <dbReference type="EMBL" id="KAF6002017.1"/>
    </source>
</evidence>
<dbReference type="SUPFAM" id="SSF53448">
    <property type="entry name" value="Nucleotide-diphospho-sugar transferases"/>
    <property type="match status" value="1"/>
</dbReference>
<dbReference type="SUPFAM" id="SSF55957">
    <property type="entry name" value="Phosphoglucomutase, C-terminal domain"/>
    <property type="match status" value="1"/>
</dbReference>
<reference evidence="6 7" key="1">
    <citation type="journal article" date="2020" name="J. Phycol.">
        <title>Comparative genome analysis reveals Cyanidiococcus gen. nov., a new extremophilic red algal genus sister to Cyanidioschyzon (Cyanidioschyzonaceae, Rhodophyta).</title>
        <authorList>
            <person name="Liu S.-L."/>
            <person name="Chiang Y.-R."/>
            <person name="Yoon H.S."/>
            <person name="Fu H.-Y."/>
        </authorList>
    </citation>
    <scope>NUCLEOTIDE SEQUENCE [LARGE SCALE GENOMIC DNA]</scope>
    <source>
        <strain evidence="6 7">THAL066</strain>
    </source>
</reference>
<dbReference type="PANTHER" id="PTHR43584:SF3">
    <property type="entry name" value="BIFUNCTIONAL PROTEIN GLMU"/>
    <property type="match status" value="1"/>
</dbReference>
<dbReference type="InterPro" id="IPR029044">
    <property type="entry name" value="Nucleotide-diphossugar_trans"/>
</dbReference>
<comment type="caution">
    <text evidence="6">The sequence shown here is derived from an EMBL/GenBank/DDBJ whole genome shotgun (WGS) entry which is preliminary data.</text>
</comment>
<dbReference type="PANTHER" id="PTHR43584">
    <property type="entry name" value="NUCLEOTIDYL TRANSFERASE"/>
    <property type="match status" value="1"/>
</dbReference>
<evidence type="ECO:0000256" key="4">
    <source>
        <dbReference type="ARBA" id="ARBA00048493"/>
    </source>
</evidence>
<dbReference type="Gene3D" id="3.30.310.50">
    <property type="entry name" value="Alpha-D-phosphohexomutase, C-terminal domain"/>
    <property type="match status" value="1"/>
</dbReference>
<dbReference type="InterPro" id="IPR050065">
    <property type="entry name" value="GlmU-like"/>
</dbReference>
<dbReference type="Proteomes" id="UP000530660">
    <property type="component" value="Unassembled WGS sequence"/>
</dbReference>
<evidence type="ECO:0000256" key="1">
    <source>
        <dbReference type="ARBA" id="ARBA00012457"/>
    </source>
</evidence>
<dbReference type="EC" id="2.7.7.23" evidence="1"/>
<dbReference type="AlphaFoldDB" id="A0A7J7IHM3"/>
<proteinExistence type="predicted"/>
<dbReference type="InterPro" id="IPR025877">
    <property type="entry name" value="MobA-like_NTP_Trfase"/>
</dbReference>
<dbReference type="InterPro" id="IPR036900">
    <property type="entry name" value="A-D-PHexomutase_C_sf"/>
</dbReference>
<sequence length="533" mass="58643">MNTLGPCRAEPNTLPVAFVAIARLGNPTGSDGVSLLLTIEALLRTEPATHFLRRIGTLSPPQRTAVVNLQLAEEELVSEDLRLASRQAAVSWRFCADETRILEPYWAQSDIIDESLRWAHSKYPDWIQRGSLSAFVRPSRTEPIWRIRVEAASEATPLTQADVQVAEQVAAFIRKRLVAAFQRVSGTTKPQTYSERGLQRRTVPVHDTMTLAAFEAAAAERHGNPQLLLPPDWSKQLQSSRVVGIVLAAGQGSRFRAAYPKVVHSFCGKPMVRRVLDTLTMLRIPTLVVTHDSTENAVVNALFPLSYGMVRQREPLGTGHALYTAIHYCLRDFHGDVLVLYGDNPGVDATLLEPLLALRANIRVGPATQDCLSRHFGVILSGSYTSKDAGTYGRVLRDDQSGALKSIVEYREARKRPDEAAILAVREFYSGIMVADRVACLELLGQCRAHRLNSLNNDSSGGMEERFEFYATDVIQMAISQGFRVDVHCVPESSGLLWRLEGVNTVAELEALELEANSSASRETPGMSSSGGV</sequence>
<name>A0A7J7IHM3_9RHOD</name>
<comment type="catalytic activity">
    <reaction evidence="4">
        <text>N-acetyl-alpha-D-glucosamine 1-phosphate + UTP + H(+) = UDP-N-acetyl-alpha-D-glucosamine + diphosphate</text>
        <dbReference type="Rhea" id="RHEA:13509"/>
        <dbReference type="ChEBI" id="CHEBI:15378"/>
        <dbReference type="ChEBI" id="CHEBI:33019"/>
        <dbReference type="ChEBI" id="CHEBI:46398"/>
        <dbReference type="ChEBI" id="CHEBI:57705"/>
        <dbReference type="ChEBI" id="CHEBI:57776"/>
        <dbReference type="EC" id="2.7.7.23"/>
    </reaction>
</comment>
<dbReference type="Gene3D" id="3.90.550.10">
    <property type="entry name" value="Spore Coat Polysaccharide Biosynthesis Protein SpsA, Chain A"/>
    <property type="match status" value="1"/>
</dbReference>
<accession>A0A7J7IHM3</accession>
<protein>
    <recommendedName>
        <fullName evidence="1">UDP-N-acetylglucosamine diphosphorylase</fullName>
        <ecNumber evidence="1">2.7.7.23</ecNumber>
    </recommendedName>
</protein>
<keyword evidence="3" id="KW-0548">Nucleotidyltransferase</keyword>
<feature type="domain" description="MobA-like NTP transferase" evidence="5">
    <location>
        <begin position="244"/>
        <end position="360"/>
    </location>
</feature>
<evidence type="ECO:0000259" key="5">
    <source>
        <dbReference type="Pfam" id="PF12804"/>
    </source>
</evidence>
<evidence type="ECO:0000256" key="2">
    <source>
        <dbReference type="ARBA" id="ARBA00022679"/>
    </source>
</evidence>
<organism evidence="6 7">
    <name type="scientific">Cyanidiococcus yangmingshanensis</name>
    <dbReference type="NCBI Taxonomy" id="2690220"/>
    <lineage>
        <taxon>Eukaryota</taxon>
        <taxon>Rhodophyta</taxon>
        <taxon>Bangiophyceae</taxon>
        <taxon>Cyanidiales</taxon>
        <taxon>Cyanidiaceae</taxon>
        <taxon>Cyanidiococcus</taxon>
    </lineage>
</organism>
<evidence type="ECO:0000313" key="7">
    <source>
        <dbReference type="Proteomes" id="UP000530660"/>
    </source>
</evidence>
<dbReference type="OrthoDB" id="2866at2759"/>
<dbReference type="Pfam" id="PF12804">
    <property type="entry name" value="NTP_transf_3"/>
    <property type="match status" value="1"/>
</dbReference>
<keyword evidence="7" id="KW-1185">Reference proteome</keyword>
<gene>
    <name evidence="6" type="primary">PGM3_2</name>
    <name evidence="6" type="ORF">F1559_003345</name>
</gene>